<accession>A0A9N9H814</accession>
<protein>
    <submittedName>
        <fullName evidence="2">13285_t:CDS:1</fullName>
    </submittedName>
</protein>
<evidence type="ECO:0000313" key="2">
    <source>
        <dbReference type="EMBL" id="CAG8654053.1"/>
    </source>
</evidence>
<dbReference type="EMBL" id="CAJVPZ010014043">
    <property type="protein sequence ID" value="CAG8654053.1"/>
    <property type="molecule type" value="Genomic_DNA"/>
</dbReference>
<gene>
    <name evidence="2" type="ORF">RFULGI_LOCUS8581</name>
</gene>
<sequence length="58" mass="6744">MGNRVKYGNKPLHYNQTYGCYWYDNSIAKLSPIKNASTSQDFLHDDYDGSPFSVDEYE</sequence>
<reference evidence="2" key="1">
    <citation type="submission" date="2021-06" db="EMBL/GenBank/DDBJ databases">
        <authorList>
            <person name="Kallberg Y."/>
            <person name="Tangrot J."/>
            <person name="Rosling A."/>
        </authorList>
    </citation>
    <scope>NUCLEOTIDE SEQUENCE</scope>
    <source>
        <strain evidence="2">IN212</strain>
    </source>
</reference>
<evidence type="ECO:0000313" key="3">
    <source>
        <dbReference type="Proteomes" id="UP000789396"/>
    </source>
</evidence>
<comment type="caution">
    <text evidence="2">The sequence shown here is derived from an EMBL/GenBank/DDBJ whole genome shotgun (WGS) entry which is preliminary data.</text>
</comment>
<feature type="non-terminal residue" evidence="2">
    <location>
        <position position="58"/>
    </location>
</feature>
<keyword evidence="3" id="KW-1185">Reference proteome</keyword>
<name>A0A9N9H814_9GLOM</name>
<dbReference type="AlphaFoldDB" id="A0A9N9H814"/>
<proteinExistence type="predicted"/>
<evidence type="ECO:0000256" key="1">
    <source>
        <dbReference type="SAM" id="MobiDB-lite"/>
    </source>
</evidence>
<dbReference type="Proteomes" id="UP000789396">
    <property type="component" value="Unassembled WGS sequence"/>
</dbReference>
<feature type="region of interest" description="Disordered" evidence="1">
    <location>
        <begin position="39"/>
        <end position="58"/>
    </location>
</feature>
<organism evidence="2 3">
    <name type="scientific">Racocetra fulgida</name>
    <dbReference type="NCBI Taxonomy" id="60492"/>
    <lineage>
        <taxon>Eukaryota</taxon>
        <taxon>Fungi</taxon>
        <taxon>Fungi incertae sedis</taxon>
        <taxon>Mucoromycota</taxon>
        <taxon>Glomeromycotina</taxon>
        <taxon>Glomeromycetes</taxon>
        <taxon>Diversisporales</taxon>
        <taxon>Gigasporaceae</taxon>
        <taxon>Racocetra</taxon>
    </lineage>
</organism>